<organism evidence="2 3">
    <name type="scientific">Mycolicibacterium pulveris</name>
    <name type="common">Mycobacterium pulveris</name>
    <dbReference type="NCBI Taxonomy" id="36813"/>
    <lineage>
        <taxon>Bacteria</taxon>
        <taxon>Bacillati</taxon>
        <taxon>Actinomycetota</taxon>
        <taxon>Actinomycetes</taxon>
        <taxon>Mycobacteriales</taxon>
        <taxon>Mycobacteriaceae</taxon>
        <taxon>Mycolicibacterium</taxon>
    </lineage>
</organism>
<evidence type="ECO:0000313" key="3">
    <source>
        <dbReference type="Proteomes" id="UP000467252"/>
    </source>
</evidence>
<dbReference type="Gene3D" id="3.30.559.10">
    <property type="entry name" value="Chloramphenicol acetyltransferase-like domain"/>
    <property type="match status" value="1"/>
</dbReference>
<dbReference type="Proteomes" id="UP000467252">
    <property type="component" value="Chromosome"/>
</dbReference>
<feature type="compositionally biased region" description="Basic and acidic residues" evidence="1">
    <location>
        <begin position="204"/>
        <end position="216"/>
    </location>
</feature>
<dbReference type="AlphaFoldDB" id="A0A7I7UIK9"/>
<accession>A0A7I7UIK9</accession>
<sequence>MTTQDPVRTLTGETRPDNRLALMDQAFYAGHRASGQKEVMQVAWLYDRPIDLDGLKRFHQMMSRSLWGRLIERSPLPFGRYRWVAAQRSAPIDIAETPRPRAELGDWFDERAQLPVDPEQGPAWHVGVLPLTDGSTAITMIISHYVLDGLGSVVEVAKAIMGLARDHDYPPPRSRSRLRALVEDAGQAARDMPEVARALVAAAKEARRRQNDDTRKAPKPTTVRRGGDHHVVVPGVWVLIDSEVWDARAAALGGASNTLATGLAAKLGEYLGRRHPDDGTVKMQVIVSDRTEDDTRAVAVSFARTGIDPTEVTKDLSTARGAIKEALKTLRDTPDEASPLLPLTPFTPRRTWKQLMEWAMDDPDQPAVISNFGDVGSAVTCPDGTQCQAAWARGTNQHITEDRLERTGGLLQVLFGRLPTVGKISMSIQAYQPGGVTTKAALRDLVVSTLAEFDLAGEID</sequence>
<keyword evidence="3" id="KW-1185">Reference proteome</keyword>
<protein>
    <recommendedName>
        <fullName evidence="4">Diacylglycerol O-acyltransferase</fullName>
    </recommendedName>
</protein>
<proteinExistence type="predicted"/>
<gene>
    <name evidence="2" type="ORF">MPUL_18290</name>
</gene>
<name>A0A7I7UIK9_MYCPV</name>
<feature type="region of interest" description="Disordered" evidence="1">
    <location>
        <begin position="204"/>
        <end position="227"/>
    </location>
</feature>
<evidence type="ECO:0000256" key="1">
    <source>
        <dbReference type="SAM" id="MobiDB-lite"/>
    </source>
</evidence>
<dbReference type="InterPro" id="IPR023213">
    <property type="entry name" value="CAT-like_dom_sf"/>
</dbReference>
<dbReference type="SUPFAM" id="SSF52777">
    <property type="entry name" value="CoA-dependent acyltransferases"/>
    <property type="match status" value="1"/>
</dbReference>
<evidence type="ECO:0008006" key="4">
    <source>
        <dbReference type="Google" id="ProtNLM"/>
    </source>
</evidence>
<reference evidence="2 3" key="1">
    <citation type="journal article" date="2019" name="Emerg. Microbes Infect.">
        <title>Comprehensive subspecies identification of 175 nontuberculous mycobacteria species based on 7547 genomic profiles.</title>
        <authorList>
            <person name="Matsumoto Y."/>
            <person name="Kinjo T."/>
            <person name="Motooka D."/>
            <person name="Nabeya D."/>
            <person name="Jung N."/>
            <person name="Uechi K."/>
            <person name="Horii T."/>
            <person name="Iida T."/>
            <person name="Fujita J."/>
            <person name="Nakamura S."/>
        </authorList>
    </citation>
    <scope>NUCLEOTIDE SEQUENCE [LARGE SCALE GENOMIC DNA]</scope>
    <source>
        <strain evidence="2 3">JCM 6370</strain>
    </source>
</reference>
<dbReference type="EMBL" id="AP022599">
    <property type="protein sequence ID" value="BBY80671.1"/>
    <property type="molecule type" value="Genomic_DNA"/>
</dbReference>
<evidence type="ECO:0000313" key="2">
    <source>
        <dbReference type="EMBL" id="BBY80671.1"/>
    </source>
</evidence>